<evidence type="ECO:0000313" key="2">
    <source>
        <dbReference type="Proteomes" id="UP000199031"/>
    </source>
</evidence>
<keyword evidence="2" id="KW-1185">Reference proteome</keyword>
<dbReference type="EMBL" id="FOXQ01000001">
    <property type="protein sequence ID" value="SFP61095.1"/>
    <property type="molecule type" value="Genomic_DNA"/>
</dbReference>
<dbReference type="AlphaFoldDB" id="A0A1I5RRF6"/>
<organism evidence="1 2">
    <name type="scientific">Parafilimonas terrae</name>
    <dbReference type="NCBI Taxonomy" id="1465490"/>
    <lineage>
        <taxon>Bacteria</taxon>
        <taxon>Pseudomonadati</taxon>
        <taxon>Bacteroidota</taxon>
        <taxon>Chitinophagia</taxon>
        <taxon>Chitinophagales</taxon>
        <taxon>Chitinophagaceae</taxon>
        <taxon>Parafilimonas</taxon>
    </lineage>
</organism>
<dbReference type="OrthoDB" id="6902921at2"/>
<dbReference type="Proteomes" id="UP000199031">
    <property type="component" value="Unassembled WGS sequence"/>
</dbReference>
<protein>
    <submittedName>
        <fullName evidence="1">Uncharacterized protein</fullName>
    </submittedName>
</protein>
<reference evidence="1 2" key="1">
    <citation type="submission" date="2016-10" db="EMBL/GenBank/DDBJ databases">
        <authorList>
            <person name="de Groot N.N."/>
        </authorList>
    </citation>
    <scope>NUCLEOTIDE SEQUENCE [LARGE SCALE GENOMIC DNA]</scope>
    <source>
        <strain evidence="1 2">DSM 28286</strain>
    </source>
</reference>
<evidence type="ECO:0000313" key="1">
    <source>
        <dbReference type="EMBL" id="SFP61095.1"/>
    </source>
</evidence>
<accession>A0A1I5RRF6</accession>
<dbReference type="STRING" id="1465490.SAMN05444277_101380"/>
<dbReference type="RefSeq" id="WP_090653930.1">
    <property type="nucleotide sequence ID" value="NZ_FOXQ01000001.1"/>
</dbReference>
<sequence>MNEQDALFIVYENILGMNSLSNKLSDRLGLDEEQFQETVRALELLIDHYKNELAVPKKLALCMVDIYGAFDFDRSYYTDKSDREKIEDAGIKLQQLAMELFS</sequence>
<gene>
    <name evidence="1" type="ORF">SAMN05444277_101380</name>
</gene>
<proteinExistence type="predicted"/>
<name>A0A1I5RRF6_9BACT</name>